<dbReference type="Pfam" id="PF13931">
    <property type="entry name" value="Microtub_bind"/>
    <property type="match status" value="1"/>
</dbReference>
<feature type="compositionally biased region" description="Low complexity" evidence="16">
    <location>
        <begin position="863"/>
        <end position="878"/>
    </location>
</feature>
<reference evidence="18 19" key="1">
    <citation type="submission" date="2024-02" db="EMBL/GenBank/DDBJ databases">
        <title>Chromosome-scale genome assembly of the rough periwinkle Littorina saxatilis.</title>
        <authorList>
            <person name="De Jode A."/>
            <person name="Faria R."/>
            <person name="Formenti G."/>
            <person name="Sims Y."/>
            <person name="Smith T.P."/>
            <person name="Tracey A."/>
            <person name="Wood J.M.D."/>
            <person name="Zagrodzka Z.B."/>
            <person name="Johannesson K."/>
            <person name="Butlin R.K."/>
            <person name="Leder E.H."/>
        </authorList>
    </citation>
    <scope>NUCLEOTIDE SEQUENCE [LARGE SCALE GENOMIC DNA]</scope>
    <source>
        <strain evidence="18">Snail1</strain>
        <tissue evidence="18">Muscle</tissue>
    </source>
</reference>
<feature type="compositionally biased region" description="Polar residues" evidence="16">
    <location>
        <begin position="1000"/>
        <end position="1020"/>
    </location>
</feature>
<dbReference type="GO" id="GO:0007018">
    <property type="term" value="P:microtubule-based movement"/>
    <property type="evidence" value="ECO:0007669"/>
    <property type="project" value="InterPro"/>
</dbReference>
<sequence length="1124" mass="125096">MPKPVKEKNQNIQVAVRCRPINSTEKRQGSCSVVSCDADKREVFIKEKQGIYPHCKTFTFDHVFPPTSKQMDIYNAMVTPVVEEVLMGYNCTIFAYGQTGTGKTFTMEGERTDDPSISWEDDPLSGLIPRSMHQIFEQLQSQEVEFSVRVSFLELYNEELFDLLGSTDDPLRLRIYEDATKKGSLIISGLEEVVVRGKEEVYNIMERGASRRQTAATLMNAQSSRSHSVFSVTIHIKENTVDGEELLKCGKLHLVDLAGSENIGRSGAVDKRAREAGNINQSLLTLGRVITALVEHRPHVPYRESKLTRLLQDSLGGRTKTSIIATISPASVNLEETLSTLDYAFRAKNITNRPEINQRLTKKTLLKEYNEEIERLRRDLQAAREKNGIYIAEENYVAMQNKIAQQEDSINELEGKIAAVTDEMNKLSEMFSDTKQELEDTSNKLTITSGNLDKATTVLTKAKVTLQETEKDRDQHAYLLSQHVKTETQLFSEASELLGTTESSIGDVHGLHAKLDRKRNVEQHNQEVQMTFQERFHSNLGAMKQEVMDFTNGYHTVNTQTVEALGSALKRQEGFTQQVQGEFSALSSLVSMQLAQLTGQQQETFDIAKEQAESLASATSKVRADEDARLSDICSRLVMTGMGSIEEKLQHLVTEVQSMSDFVQQQKEEQEKLMKEQQEQLWESIVRFSALVEEHVDQSSQEMETLQQDTQNHTVMQDGISQNIESKLQELTALISKMSQNESSFTTKVASHLENSQCSENLLRSQAQDRMDNLNSFLEESAKARQDMLAAQCTAQTSRLEQCGSTVEDCRVANTQVQNELHSALETSQQVWGQHVSSISQQVDSHCKSLQTQQDSLQSATQKLSSESAESLAGLKASVAESHSQTQAENQHQRQLTEDSLKQTTAFSQSLTAGVDDRGDELDIFLKQELKEDVPTGQTPQRREFSYPRALTKTKEHKELRSQFEDGYAPGPDPFPLRLTPLDPTDPTEEEEGIEIADSLYSSSNGQMSNPGSTNSSMQTGPDVDDGNVSDAGSECSVASATSGVSSVSGRSKQSVASLASDVETWKENKPKVMRPPNTNSVRKTKAPRTPKKGTTPNPKSGGTTPVKSKPATKLPLRNNVNVS</sequence>
<dbReference type="InterPro" id="IPR036961">
    <property type="entry name" value="Kinesin_motor_dom_sf"/>
</dbReference>
<dbReference type="GO" id="GO:0008574">
    <property type="term" value="F:plus-end-directed microtubule motor activity"/>
    <property type="evidence" value="ECO:0007669"/>
    <property type="project" value="TreeGrafter"/>
</dbReference>
<dbReference type="GO" id="GO:0051301">
    <property type="term" value="P:cell division"/>
    <property type="evidence" value="ECO:0007669"/>
    <property type="project" value="UniProtKB-KW"/>
</dbReference>
<evidence type="ECO:0000256" key="4">
    <source>
        <dbReference type="ARBA" id="ARBA00022618"/>
    </source>
</evidence>
<feature type="compositionally biased region" description="Low complexity" evidence="16">
    <location>
        <begin position="1037"/>
        <end position="1058"/>
    </location>
</feature>
<keyword evidence="8 14" id="KW-0067">ATP-binding</keyword>
<dbReference type="GO" id="GO:0005634">
    <property type="term" value="C:nucleus"/>
    <property type="evidence" value="ECO:0007669"/>
    <property type="project" value="TreeGrafter"/>
</dbReference>
<keyword evidence="2" id="KW-0963">Cytoplasm</keyword>
<feature type="compositionally biased region" description="Acidic residues" evidence="16">
    <location>
        <begin position="986"/>
        <end position="995"/>
    </location>
</feature>
<dbReference type="CDD" id="cd01364">
    <property type="entry name" value="KISc_BimC_Eg5"/>
    <property type="match status" value="1"/>
</dbReference>
<dbReference type="AlphaFoldDB" id="A0AAN9GJG9"/>
<dbReference type="GO" id="GO:0008017">
    <property type="term" value="F:microtubule binding"/>
    <property type="evidence" value="ECO:0007669"/>
    <property type="project" value="InterPro"/>
</dbReference>
<organism evidence="18 19">
    <name type="scientific">Littorina saxatilis</name>
    <dbReference type="NCBI Taxonomy" id="31220"/>
    <lineage>
        <taxon>Eukaryota</taxon>
        <taxon>Metazoa</taxon>
        <taxon>Spiralia</taxon>
        <taxon>Lophotrochozoa</taxon>
        <taxon>Mollusca</taxon>
        <taxon>Gastropoda</taxon>
        <taxon>Caenogastropoda</taxon>
        <taxon>Littorinimorpha</taxon>
        <taxon>Littorinoidea</taxon>
        <taxon>Littorinidae</taxon>
        <taxon>Littorina</taxon>
    </lineage>
</organism>
<name>A0AAN9GJG9_9CAEN</name>
<evidence type="ECO:0000256" key="12">
    <source>
        <dbReference type="ARBA" id="ARBA00023306"/>
    </source>
</evidence>
<dbReference type="PROSITE" id="PS50067">
    <property type="entry name" value="KINESIN_MOTOR_2"/>
    <property type="match status" value="1"/>
</dbReference>
<keyword evidence="5" id="KW-0493">Microtubule</keyword>
<feature type="binding site" evidence="14">
    <location>
        <begin position="97"/>
        <end position="104"/>
    </location>
    <ligand>
        <name>ATP</name>
        <dbReference type="ChEBI" id="CHEBI:30616"/>
    </ligand>
</feature>
<evidence type="ECO:0000256" key="8">
    <source>
        <dbReference type="ARBA" id="ARBA00022840"/>
    </source>
</evidence>
<dbReference type="GO" id="GO:0005876">
    <property type="term" value="C:spindle microtubule"/>
    <property type="evidence" value="ECO:0007669"/>
    <property type="project" value="TreeGrafter"/>
</dbReference>
<feature type="compositionally biased region" description="Polar residues" evidence="16">
    <location>
        <begin position="881"/>
        <end position="890"/>
    </location>
</feature>
<feature type="compositionally biased region" description="Polar residues" evidence="16">
    <location>
        <begin position="1093"/>
        <end position="1107"/>
    </location>
</feature>
<evidence type="ECO:0000256" key="15">
    <source>
        <dbReference type="SAM" id="Coils"/>
    </source>
</evidence>
<accession>A0AAN9GJG9</accession>
<keyword evidence="3" id="KW-0597">Phosphoprotein</keyword>
<keyword evidence="7" id="KW-0498">Mitosis</keyword>
<evidence type="ECO:0000313" key="19">
    <source>
        <dbReference type="Proteomes" id="UP001374579"/>
    </source>
</evidence>
<dbReference type="FunFam" id="3.40.850.10:FF:000035">
    <property type="entry name" value="Kinesin-like protein KIF11"/>
    <property type="match status" value="1"/>
</dbReference>
<evidence type="ECO:0000259" key="17">
    <source>
        <dbReference type="PROSITE" id="PS50067"/>
    </source>
</evidence>
<dbReference type="InterPro" id="IPR047149">
    <property type="entry name" value="KIF11-like"/>
</dbReference>
<dbReference type="InterPro" id="IPR025901">
    <property type="entry name" value="Kinesin-assoc_MT-bd_dom"/>
</dbReference>
<feature type="compositionally biased region" description="Basic residues" evidence="16">
    <location>
        <begin position="1083"/>
        <end position="1092"/>
    </location>
</feature>
<evidence type="ECO:0000256" key="16">
    <source>
        <dbReference type="SAM" id="MobiDB-lite"/>
    </source>
</evidence>
<keyword evidence="12" id="KW-0131">Cell cycle</keyword>
<dbReference type="Proteomes" id="UP001374579">
    <property type="component" value="Unassembled WGS sequence"/>
</dbReference>
<comment type="caution">
    <text evidence="18">The sequence shown here is derived from an EMBL/GenBank/DDBJ whole genome shotgun (WGS) entry which is preliminary data.</text>
</comment>
<dbReference type="GO" id="GO:0000922">
    <property type="term" value="C:spindle pole"/>
    <property type="evidence" value="ECO:0007669"/>
    <property type="project" value="UniProtKB-SubCell"/>
</dbReference>
<dbReference type="EMBL" id="JBAMIC010000003">
    <property type="protein sequence ID" value="KAK7109010.1"/>
    <property type="molecule type" value="Genomic_DNA"/>
</dbReference>
<dbReference type="PROSITE" id="PS00411">
    <property type="entry name" value="KINESIN_MOTOR_1"/>
    <property type="match status" value="1"/>
</dbReference>
<evidence type="ECO:0000256" key="7">
    <source>
        <dbReference type="ARBA" id="ARBA00022776"/>
    </source>
</evidence>
<dbReference type="Gene3D" id="3.40.850.10">
    <property type="entry name" value="Kinesin motor domain"/>
    <property type="match status" value="1"/>
</dbReference>
<dbReference type="InterPro" id="IPR001752">
    <property type="entry name" value="Kinesin_motor_dom"/>
</dbReference>
<gene>
    <name evidence="18" type="ORF">V1264_013129</name>
</gene>
<evidence type="ECO:0000256" key="13">
    <source>
        <dbReference type="ARBA" id="ARBA00034704"/>
    </source>
</evidence>
<feature type="coiled-coil region" evidence="15">
    <location>
        <begin position="359"/>
        <end position="472"/>
    </location>
</feature>
<evidence type="ECO:0000256" key="1">
    <source>
        <dbReference type="ARBA" id="ARBA00004647"/>
    </source>
</evidence>
<dbReference type="GO" id="GO:0051231">
    <property type="term" value="P:spindle elongation"/>
    <property type="evidence" value="ECO:0007669"/>
    <property type="project" value="TreeGrafter"/>
</dbReference>
<feature type="region of interest" description="Disordered" evidence="16">
    <location>
        <begin position="858"/>
        <end position="898"/>
    </location>
</feature>
<evidence type="ECO:0000256" key="10">
    <source>
        <dbReference type="ARBA" id="ARBA00023175"/>
    </source>
</evidence>
<dbReference type="Pfam" id="PF00225">
    <property type="entry name" value="Kinesin"/>
    <property type="match status" value="1"/>
</dbReference>
<feature type="domain" description="Kinesin motor" evidence="17">
    <location>
        <begin position="11"/>
        <end position="350"/>
    </location>
</feature>
<keyword evidence="6 14" id="KW-0547">Nucleotide-binding</keyword>
<evidence type="ECO:0000256" key="14">
    <source>
        <dbReference type="PROSITE-ProRule" id="PRU00283"/>
    </source>
</evidence>
<dbReference type="SMART" id="SM00129">
    <property type="entry name" value="KISc"/>
    <property type="match status" value="1"/>
</dbReference>
<evidence type="ECO:0000256" key="5">
    <source>
        <dbReference type="ARBA" id="ARBA00022701"/>
    </source>
</evidence>
<dbReference type="SUPFAM" id="SSF52540">
    <property type="entry name" value="P-loop containing nucleoside triphosphate hydrolases"/>
    <property type="match status" value="1"/>
</dbReference>
<evidence type="ECO:0000256" key="2">
    <source>
        <dbReference type="ARBA" id="ARBA00022490"/>
    </source>
</evidence>
<keyword evidence="4" id="KW-0132">Cell division</keyword>
<feature type="compositionally biased region" description="Low complexity" evidence="16">
    <location>
        <begin position="976"/>
        <end position="985"/>
    </location>
</feature>
<evidence type="ECO:0000313" key="18">
    <source>
        <dbReference type="EMBL" id="KAK7109010.1"/>
    </source>
</evidence>
<evidence type="ECO:0000256" key="11">
    <source>
        <dbReference type="ARBA" id="ARBA00023212"/>
    </source>
</evidence>
<dbReference type="GO" id="GO:0072686">
    <property type="term" value="C:mitotic spindle"/>
    <property type="evidence" value="ECO:0007669"/>
    <property type="project" value="TreeGrafter"/>
</dbReference>
<evidence type="ECO:0000256" key="6">
    <source>
        <dbReference type="ARBA" id="ARBA00022741"/>
    </source>
</evidence>
<dbReference type="GO" id="GO:0090307">
    <property type="term" value="P:mitotic spindle assembly"/>
    <property type="evidence" value="ECO:0007669"/>
    <property type="project" value="TreeGrafter"/>
</dbReference>
<keyword evidence="19" id="KW-1185">Reference proteome</keyword>
<dbReference type="PRINTS" id="PR00380">
    <property type="entry name" value="KINESINHEAVY"/>
</dbReference>
<dbReference type="PANTHER" id="PTHR47970">
    <property type="entry name" value="KINESIN-LIKE PROTEIN KIF11"/>
    <property type="match status" value="1"/>
</dbReference>
<proteinExistence type="inferred from homology"/>
<comment type="subcellular location">
    <subcellularLocation>
        <location evidence="1">Cytoplasm</location>
        <location evidence="1">Cytoskeleton</location>
        <location evidence="1">Spindle pole</location>
    </subcellularLocation>
</comment>
<comment type="similarity">
    <text evidence="13">Belongs to the TRAFAC class myosin-kinesin ATPase superfamily. Kinesin family. KIN-5/BimC subfamily.</text>
</comment>
<keyword evidence="11" id="KW-0206">Cytoskeleton</keyword>
<dbReference type="InterPro" id="IPR019821">
    <property type="entry name" value="Kinesin_motor_CS"/>
</dbReference>
<dbReference type="InterPro" id="IPR027417">
    <property type="entry name" value="P-loop_NTPase"/>
</dbReference>
<keyword evidence="10 14" id="KW-0505">Motor protein</keyword>
<feature type="region of interest" description="Disordered" evidence="16">
    <location>
        <begin position="929"/>
        <end position="1124"/>
    </location>
</feature>
<evidence type="ECO:0000256" key="9">
    <source>
        <dbReference type="ARBA" id="ARBA00023054"/>
    </source>
</evidence>
<evidence type="ECO:0000256" key="3">
    <source>
        <dbReference type="ARBA" id="ARBA00022553"/>
    </source>
</evidence>
<keyword evidence="9 15" id="KW-0175">Coiled coil</keyword>
<dbReference type="InterPro" id="IPR047241">
    <property type="entry name" value="KIF11-like_kin_motor_dom"/>
</dbReference>
<protein>
    <recommendedName>
        <fullName evidence="17">Kinesin motor domain-containing protein</fullName>
    </recommendedName>
</protein>
<feature type="compositionally biased region" description="Basic and acidic residues" evidence="16">
    <location>
        <begin position="953"/>
        <end position="964"/>
    </location>
</feature>
<dbReference type="GO" id="GO:0005524">
    <property type="term" value="F:ATP binding"/>
    <property type="evidence" value="ECO:0007669"/>
    <property type="project" value="UniProtKB-UniRule"/>
</dbReference>
<dbReference type="PANTHER" id="PTHR47970:SF12">
    <property type="entry name" value="KINESIN FAMILY MEMBER 11"/>
    <property type="match status" value="1"/>
</dbReference>